<dbReference type="InterPro" id="IPR047234">
    <property type="entry name" value="GRAF_fam"/>
</dbReference>
<dbReference type="SUPFAM" id="SSF50044">
    <property type="entry name" value="SH3-domain"/>
    <property type="match status" value="1"/>
</dbReference>
<feature type="domain" description="SH3" evidence="3">
    <location>
        <begin position="58"/>
        <end position="116"/>
    </location>
</feature>
<dbReference type="InterPro" id="IPR036028">
    <property type="entry name" value="SH3-like_dom_sf"/>
</dbReference>
<evidence type="ECO:0000256" key="2">
    <source>
        <dbReference type="PROSITE-ProRule" id="PRU00192"/>
    </source>
</evidence>
<evidence type="ECO:0000259" key="3">
    <source>
        <dbReference type="PROSITE" id="PS50002"/>
    </source>
</evidence>
<proteinExistence type="predicted"/>
<keyword evidence="5" id="KW-1185">Reference proteome</keyword>
<comment type="caution">
    <text evidence="4">The sequence shown here is derived from an EMBL/GenBank/DDBJ whole genome shotgun (WGS) entry which is preliminary data.</text>
</comment>
<dbReference type="PANTHER" id="PTHR12552">
    <property type="entry name" value="OLIGOPHRENIN 1"/>
    <property type="match status" value="1"/>
</dbReference>
<dbReference type="SMART" id="SM00326">
    <property type="entry name" value="SH3"/>
    <property type="match status" value="1"/>
</dbReference>
<dbReference type="PROSITE" id="PS50002">
    <property type="entry name" value="SH3"/>
    <property type="match status" value="1"/>
</dbReference>
<dbReference type="Proteomes" id="UP001558613">
    <property type="component" value="Unassembled WGS sequence"/>
</dbReference>
<dbReference type="PANTHER" id="PTHR12552:SF3">
    <property type="entry name" value="RHO GTPASE-ACTIVATING PROTEIN 42"/>
    <property type="match status" value="1"/>
</dbReference>
<keyword evidence="1 2" id="KW-0728">SH3 domain</keyword>
<organism evidence="4 5">
    <name type="scientific">Cirrhinus molitorella</name>
    <name type="common">mud carp</name>
    <dbReference type="NCBI Taxonomy" id="172907"/>
    <lineage>
        <taxon>Eukaryota</taxon>
        <taxon>Metazoa</taxon>
        <taxon>Chordata</taxon>
        <taxon>Craniata</taxon>
        <taxon>Vertebrata</taxon>
        <taxon>Euteleostomi</taxon>
        <taxon>Actinopterygii</taxon>
        <taxon>Neopterygii</taxon>
        <taxon>Teleostei</taxon>
        <taxon>Ostariophysi</taxon>
        <taxon>Cypriniformes</taxon>
        <taxon>Cyprinidae</taxon>
        <taxon>Labeoninae</taxon>
        <taxon>Labeonini</taxon>
        <taxon>Cirrhinus</taxon>
    </lineage>
</organism>
<evidence type="ECO:0000256" key="1">
    <source>
        <dbReference type="ARBA" id="ARBA00022443"/>
    </source>
</evidence>
<dbReference type="Pfam" id="PF14604">
    <property type="entry name" value="SH3_9"/>
    <property type="match status" value="1"/>
</dbReference>
<name>A0ABR3LUV4_9TELE</name>
<gene>
    <name evidence="4" type="ORF">QQF64_011820</name>
</gene>
<evidence type="ECO:0000313" key="4">
    <source>
        <dbReference type="EMBL" id="KAL1256275.1"/>
    </source>
</evidence>
<dbReference type="Gene3D" id="2.30.30.40">
    <property type="entry name" value="SH3 Domains"/>
    <property type="match status" value="1"/>
</dbReference>
<accession>A0ABR3LUV4</accession>
<evidence type="ECO:0000313" key="5">
    <source>
        <dbReference type="Proteomes" id="UP001558613"/>
    </source>
</evidence>
<dbReference type="InterPro" id="IPR001452">
    <property type="entry name" value="SH3_domain"/>
</dbReference>
<dbReference type="EMBL" id="JAYMGO010000018">
    <property type="protein sequence ID" value="KAL1256275.1"/>
    <property type="molecule type" value="Genomic_DNA"/>
</dbReference>
<protein>
    <recommendedName>
        <fullName evidence="3">SH3 domain-containing protein</fullName>
    </recommendedName>
</protein>
<sequence length="116" mass="12872">MEHKDSTRSSVYHDLPPKMVLRRKLDNNSSTNGYQRPGSVVAARALLFENPSAVKPPPLGRDAKAIYSCEAEHNNELSFPQGAHFSNVYPSVEPGWLQATFEGKTGLVPENYVVFL</sequence>
<reference evidence="4 5" key="1">
    <citation type="submission" date="2023-09" db="EMBL/GenBank/DDBJ databases">
        <authorList>
            <person name="Wang M."/>
        </authorList>
    </citation>
    <scope>NUCLEOTIDE SEQUENCE [LARGE SCALE GENOMIC DNA]</scope>
    <source>
        <strain evidence="4">GT-2023</strain>
        <tissue evidence="4">Liver</tissue>
    </source>
</reference>